<name>X1HH21_9ZZZZ</name>
<proteinExistence type="predicted"/>
<reference evidence="1" key="1">
    <citation type="journal article" date="2014" name="Front. Microbiol.">
        <title>High frequency of phylogenetically diverse reductive dehalogenase-homologous genes in deep subseafloor sedimentary metagenomes.</title>
        <authorList>
            <person name="Kawai M."/>
            <person name="Futagami T."/>
            <person name="Toyoda A."/>
            <person name="Takaki Y."/>
            <person name="Nishi S."/>
            <person name="Hori S."/>
            <person name="Arai W."/>
            <person name="Tsubouchi T."/>
            <person name="Morono Y."/>
            <person name="Uchiyama I."/>
            <person name="Ito T."/>
            <person name="Fujiyama A."/>
            <person name="Inagaki F."/>
            <person name="Takami H."/>
        </authorList>
    </citation>
    <scope>NUCLEOTIDE SEQUENCE</scope>
    <source>
        <strain evidence="1">Expedition CK06-06</strain>
    </source>
</reference>
<sequence>MKPPMCTICYKEFLDTEEGGLVYFKKRSSDERWIKVMKEESMQGHPPFAEWFCGEHYEAAKELKELTMDEAIKILKEKYPNS</sequence>
<protein>
    <submittedName>
        <fullName evidence="1">Uncharacterized protein</fullName>
    </submittedName>
</protein>
<dbReference type="AlphaFoldDB" id="X1HH21"/>
<accession>X1HH21</accession>
<comment type="caution">
    <text evidence="1">The sequence shown here is derived from an EMBL/GenBank/DDBJ whole genome shotgun (WGS) entry which is preliminary data.</text>
</comment>
<gene>
    <name evidence="1" type="ORF">S03H2_19274</name>
</gene>
<organism evidence="1">
    <name type="scientific">marine sediment metagenome</name>
    <dbReference type="NCBI Taxonomy" id="412755"/>
    <lineage>
        <taxon>unclassified sequences</taxon>
        <taxon>metagenomes</taxon>
        <taxon>ecological metagenomes</taxon>
    </lineage>
</organism>
<dbReference type="EMBL" id="BARU01010053">
    <property type="protein sequence ID" value="GAH44588.1"/>
    <property type="molecule type" value="Genomic_DNA"/>
</dbReference>
<evidence type="ECO:0000313" key="1">
    <source>
        <dbReference type="EMBL" id="GAH44588.1"/>
    </source>
</evidence>